<evidence type="ECO:0000313" key="7">
    <source>
        <dbReference type="Proteomes" id="UP001181313"/>
    </source>
</evidence>
<proteinExistence type="inferred from homology"/>
<dbReference type="InterPro" id="IPR017508">
    <property type="entry name" value="HipA_N1"/>
</dbReference>
<evidence type="ECO:0000256" key="2">
    <source>
        <dbReference type="ARBA" id="ARBA00022679"/>
    </source>
</evidence>
<dbReference type="PANTHER" id="PTHR37419">
    <property type="entry name" value="SERINE/THREONINE-PROTEIN KINASE TOXIN HIPA"/>
    <property type="match status" value="1"/>
</dbReference>
<reference evidence="6" key="1">
    <citation type="submission" date="2024-05" db="EMBL/GenBank/DDBJ databases">
        <title>30 novel species of actinomycetes from the DSMZ collection.</title>
        <authorList>
            <person name="Nouioui I."/>
        </authorList>
    </citation>
    <scope>NUCLEOTIDE SEQUENCE</scope>
    <source>
        <strain evidence="6">DSM 41972</strain>
    </source>
</reference>
<comment type="caution">
    <text evidence="6">The sequence shown here is derived from an EMBL/GenBank/DDBJ whole genome shotgun (WGS) entry which is preliminary data.</text>
</comment>
<evidence type="ECO:0000313" key="6">
    <source>
        <dbReference type="EMBL" id="MDT3724396.1"/>
    </source>
</evidence>
<dbReference type="RefSeq" id="WP_337674295.1">
    <property type="nucleotide sequence ID" value="NZ_JAVSGH010000004.1"/>
</dbReference>
<keyword evidence="7" id="KW-1185">Reference proteome</keyword>
<evidence type="ECO:0000259" key="5">
    <source>
        <dbReference type="Pfam" id="PF13657"/>
    </source>
</evidence>
<sequence length="400" mass="43934">MTLMQRDVTSTVFLGDRRVGVLGYHKGNTWFEYTDLDAVHPVLGQGFERDPRKRRTASGSVPEWFANLLPEQGSGLRRLVAAELGKQRIHDFVLLNHLGEDLPGAVRVVPDAPLDDLPDHDQPETCSHHHALRFSLAGVQPKFSMRFSGKALVLPASGEGGDWIVKLPDERFPAVPANEYAMLRWAALSGIDVPDAALVPGSQVSNLPEGLADPSEPVLAVRRFDRTGKGRVHQEDFAQVREVAADSKYDRANYTGLGRVITAVCPPEDVIEYVRRLVAMVVMGNADAHLKNWTLRYPAGRTARLSPAYDLVCVAAYPKADQKLAFPLSGTTDSERITLDSFRAMSPSLMLPDELIASTVRESIAALAASWPQVRRDCPVPDAVARAIDERLGRLPLVRA</sequence>
<keyword evidence="3" id="KW-0418">Kinase</keyword>
<feature type="domain" description="HipA N-terminal subdomain 1" evidence="5">
    <location>
        <begin position="11"/>
        <end position="108"/>
    </location>
</feature>
<dbReference type="PANTHER" id="PTHR37419:SF1">
    <property type="entry name" value="SERINE_THREONINE-PROTEIN KINASE TOXIN HIPA"/>
    <property type="match status" value="1"/>
</dbReference>
<evidence type="ECO:0000256" key="3">
    <source>
        <dbReference type="ARBA" id="ARBA00022777"/>
    </source>
</evidence>
<comment type="similarity">
    <text evidence="1">Belongs to the HipA Ser/Thr kinase family.</text>
</comment>
<accession>A0ABU3HUM8</accession>
<dbReference type="InterPro" id="IPR052028">
    <property type="entry name" value="HipA_Ser/Thr_kinase"/>
</dbReference>
<name>A0ABU3HUM8_9ACTN</name>
<feature type="domain" description="HipA-like C-terminal" evidence="4">
    <location>
        <begin position="134"/>
        <end position="371"/>
    </location>
</feature>
<evidence type="ECO:0000259" key="4">
    <source>
        <dbReference type="Pfam" id="PF07804"/>
    </source>
</evidence>
<keyword evidence="2" id="KW-0808">Transferase</keyword>
<dbReference type="Proteomes" id="UP001181313">
    <property type="component" value="Unassembled WGS sequence"/>
</dbReference>
<protein>
    <submittedName>
        <fullName evidence="6">HipA domain-containing protein</fullName>
    </submittedName>
</protein>
<dbReference type="InterPro" id="IPR012893">
    <property type="entry name" value="HipA-like_C"/>
</dbReference>
<dbReference type="EMBL" id="JAVSGH010000004">
    <property type="protein sequence ID" value="MDT3724396.1"/>
    <property type="molecule type" value="Genomic_DNA"/>
</dbReference>
<gene>
    <name evidence="6" type="ORF">ROS62_05635</name>
</gene>
<organism evidence="6 7">
    <name type="scientific">Streptomyces althioticus subsp. attaecolombicae</name>
    <dbReference type="NCBI Taxonomy" id="3075534"/>
    <lineage>
        <taxon>Bacteria</taxon>
        <taxon>Bacillati</taxon>
        <taxon>Actinomycetota</taxon>
        <taxon>Actinomycetes</taxon>
        <taxon>Kitasatosporales</taxon>
        <taxon>Streptomycetaceae</taxon>
        <taxon>Streptomyces</taxon>
        <taxon>Streptomyces althioticus group</taxon>
    </lineage>
</organism>
<evidence type="ECO:0000256" key="1">
    <source>
        <dbReference type="ARBA" id="ARBA00010164"/>
    </source>
</evidence>
<dbReference type="Pfam" id="PF13657">
    <property type="entry name" value="Couple_hipA"/>
    <property type="match status" value="1"/>
</dbReference>
<dbReference type="Pfam" id="PF07804">
    <property type="entry name" value="HipA_C"/>
    <property type="match status" value="1"/>
</dbReference>